<dbReference type="FunFam" id="3.80.10.10:FF:000111">
    <property type="entry name" value="LRR receptor-like serine/threonine-protein kinase ERECTA"/>
    <property type="match status" value="1"/>
</dbReference>
<feature type="transmembrane region" description="Helical" evidence="13">
    <location>
        <begin position="959"/>
        <end position="982"/>
    </location>
</feature>
<dbReference type="GO" id="GO:0009742">
    <property type="term" value="P:brassinosteroid mediated signaling pathway"/>
    <property type="evidence" value="ECO:0007669"/>
    <property type="project" value="UniProtKB-KW"/>
</dbReference>
<dbReference type="RefSeq" id="XP_020110234.1">
    <property type="nucleotide sequence ID" value="XM_020254645.1"/>
</dbReference>
<dbReference type="Pfam" id="PF13855">
    <property type="entry name" value="LRR_8"/>
    <property type="match status" value="3"/>
</dbReference>
<evidence type="ECO:0000256" key="12">
    <source>
        <dbReference type="ARBA" id="ARBA00023180"/>
    </source>
</evidence>
<dbReference type="OrthoDB" id="4691307at2759"/>
<dbReference type="PANTHER" id="PTHR27000">
    <property type="entry name" value="LEUCINE-RICH REPEAT RECEPTOR-LIKE PROTEIN KINASE FAMILY PROTEIN-RELATED"/>
    <property type="match status" value="1"/>
</dbReference>
<keyword evidence="15" id="KW-1185">Reference proteome</keyword>
<evidence type="ECO:0000256" key="3">
    <source>
        <dbReference type="ARBA" id="ARBA00022475"/>
    </source>
</evidence>
<organism evidence="15 16">
    <name type="scientific">Ananas comosus</name>
    <name type="common">Pineapple</name>
    <name type="synonym">Ananas ananas</name>
    <dbReference type="NCBI Taxonomy" id="4615"/>
    <lineage>
        <taxon>Eukaryota</taxon>
        <taxon>Viridiplantae</taxon>
        <taxon>Streptophyta</taxon>
        <taxon>Embryophyta</taxon>
        <taxon>Tracheophyta</taxon>
        <taxon>Spermatophyta</taxon>
        <taxon>Magnoliopsida</taxon>
        <taxon>Liliopsida</taxon>
        <taxon>Poales</taxon>
        <taxon>Bromeliaceae</taxon>
        <taxon>Bromelioideae</taxon>
        <taxon>Ananas</taxon>
    </lineage>
</organism>
<dbReference type="Pfam" id="PF08263">
    <property type="entry name" value="LRRNT_2"/>
    <property type="match status" value="1"/>
</dbReference>
<dbReference type="PROSITE" id="PS51450">
    <property type="entry name" value="LRR"/>
    <property type="match status" value="1"/>
</dbReference>
<reference evidence="16" key="2">
    <citation type="submission" date="2025-08" db="UniProtKB">
        <authorList>
            <consortium name="RefSeq"/>
        </authorList>
    </citation>
    <scope>IDENTIFICATION</scope>
    <source>
        <tissue evidence="16">Leaf</tissue>
    </source>
</reference>
<sequence>MGLYYHHSINDGFSRRALIIMRITTLVIVISMMMLSSKFGVGCPVEEYEALLEFKASCNGTSPPSWGKHRDCCLWEGVVCDNSTEQVSELHLSELFRYYYPEGTPTLNEAQSWHLNLSIFSSFPELRYLDLSSNPFTGLLSSTTPLVGLKKLKVLDLSVNQFTGEIPMSLAYLTSLEVLYLDSNELNASHSLKGLKKLKVLDLSDNQLTGEIIVSLGYLTSLEVLNLHWNELNASLSLKALVGLKKLKTLDLSGNNFIGEIPTSLGYLMSLEVLDLSDNHLNGSLSLKGTVLRDLQNLRELRLGRNQFCGTLPPTLANMTSLQHIDLSHNFFEGTISKHLFSGLVSLQYLDLSYNYLHGKFSLHSFANMSKLEGIILSNNTRLEVHINTWSSIQQLQLRILMLSSCKLDENAIRTPMFLCSQHHLEVLDLSYNNLTGNIPTCLLNNNTKMEYLNLGSNLLTGPIHLPSHHIESVNAIDVSMNQLSGSIPCNISMVFPNLMVLNFSSNHLIGSISSSLVNMTQLSVLDFSNNHLTGEVPAHLMCGLGVLKLSNNNLHGKIHNLNSTCYISNFYLDGNMLSGTIPNNIAGLSLLDVHDNNLDGSIPETILKASFLEFLILKGNHFHGQLPQSLCNLTELLVLDLSYNNFSGSLPLCFPPSIIYLNLANNALTGKVPSVLFNLSRLVVLDISKNYLSGLIPTQIGSELALMILILRENSFKGLVPIQLCNLQNLHVLDLSHNSFSGSIPSCLGTMAFRISKSYSSSQLSDLWTIGGDSFEWGVIDSLNFSIMLGYNLAGEIQGEEFSTKGNLYVYQRVDLAYMTLIDLSKNKLTGKIPPEVGNLSGLLSLNLSYNQLTGPIPAALSNLYQIESLDISNNILSGDIPWQLGQLKFLEVFSIAQNNLSGCIPSFRDQFATFGKATYEGNVGLHGPPLDGTCTTSSNTTTSSEEEDKEVTCIDRIIFYAISTAAFIGGFWVSIAFLFCTRCGRRVRIRLDSYVDFLYGEVSMVVHKLVSMN</sequence>
<dbReference type="GO" id="GO:0005886">
    <property type="term" value="C:plasma membrane"/>
    <property type="evidence" value="ECO:0007669"/>
    <property type="project" value="UniProtKB-SubCell"/>
</dbReference>
<keyword evidence="10 13" id="KW-0472">Membrane</keyword>
<comment type="similarity">
    <text evidence="2">Belongs to the RLP family.</text>
</comment>
<dbReference type="InterPro" id="IPR001611">
    <property type="entry name" value="Leu-rich_rpt"/>
</dbReference>
<dbReference type="FunFam" id="3.80.10.10:FF:000041">
    <property type="entry name" value="LRR receptor-like serine/threonine-protein kinase ERECTA"/>
    <property type="match status" value="1"/>
</dbReference>
<keyword evidence="8" id="KW-0677">Repeat</keyword>
<keyword evidence="3" id="KW-1003">Cell membrane</keyword>
<dbReference type="SMART" id="SM00365">
    <property type="entry name" value="LRR_SD22"/>
    <property type="match status" value="7"/>
</dbReference>
<dbReference type="InterPro" id="IPR013210">
    <property type="entry name" value="LRR_N_plant-typ"/>
</dbReference>
<dbReference type="PRINTS" id="PR00019">
    <property type="entry name" value="LEURICHRPT"/>
</dbReference>
<evidence type="ECO:0000313" key="16">
    <source>
        <dbReference type="RefSeq" id="XP_020110234.1"/>
    </source>
</evidence>
<evidence type="ECO:0000256" key="13">
    <source>
        <dbReference type="SAM" id="Phobius"/>
    </source>
</evidence>
<evidence type="ECO:0000256" key="10">
    <source>
        <dbReference type="ARBA" id="ARBA00023136"/>
    </source>
</evidence>
<dbReference type="Gene3D" id="3.80.10.10">
    <property type="entry name" value="Ribonuclease Inhibitor"/>
    <property type="match status" value="3"/>
</dbReference>
<proteinExistence type="inferred from homology"/>
<dbReference type="InterPro" id="IPR003591">
    <property type="entry name" value="Leu-rich_rpt_typical-subtyp"/>
</dbReference>
<keyword evidence="7" id="KW-0732">Signal</keyword>
<accession>A0A6P5GQQ7</accession>
<keyword evidence="12" id="KW-0325">Glycoprotein</keyword>
<dbReference type="InterPro" id="IPR032675">
    <property type="entry name" value="LRR_dom_sf"/>
</dbReference>
<feature type="transmembrane region" description="Helical" evidence="13">
    <location>
        <begin position="17"/>
        <end position="35"/>
    </location>
</feature>
<dbReference type="Pfam" id="PF00560">
    <property type="entry name" value="LRR_1"/>
    <property type="match status" value="9"/>
</dbReference>
<dbReference type="SUPFAM" id="SSF52047">
    <property type="entry name" value="RNI-like"/>
    <property type="match status" value="2"/>
</dbReference>
<evidence type="ECO:0000313" key="15">
    <source>
        <dbReference type="Proteomes" id="UP000515123"/>
    </source>
</evidence>
<dbReference type="Proteomes" id="UP000515123">
    <property type="component" value="Linkage group 20"/>
</dbReference>
<evidence type="ECO:0000256" key="2">
    <source>
        <dbReference type="ARBA" id="ARBA00009592"/>
    </source>
</evidence>
<evidence type="ECO:0000256" key="7">
    <source>
        <dbReference type="ARBA" id="ARBA00022729"/>
    </source>
</evidence>
<keyword evidence="4" id="KW-0433">Leucine-rich repeat</keyword>
<feature type="domain" description="Leucine-rich repeat-containing N-terminal plant-type" evidence="14">
    <location>
        <begin position="47"/>
        <end position="81"/>
    </location>
</feature>
<dbReference type="SMART" id="SM00369">
    <property type="entry name" value="LRR_TYP"/>
    <property type="match status" value="13"/>
</dbReference>
<dbReference type="AlphaFoldDB" id="A0A6P5GQQ7"/>
<keyword evidence="5" id="KW-1070">Brassinosteroid signaling pathway</keyword>
<gene>
    <name evidence="16" type="primary">LOC109725453</name>
</gene>
<evidence type="ECO:0000259" key="14">
    <source>
        <dbReference type="Pfam" id="PF08263"/>
    </source>
</evidence>
<dbReference type="SUPFAM" id="SSF52075">
    <property type="entry name" value="Outer arm dynein light chain 1"/>
    <property type="match status" value="1"/>
</dbReference>
<evidence type="ECO:0000256" key="4">
    <source>
        <dbReference type="ARBA" id="ARBA00022614"/>
    </source>
</evidence>
<evidence type="ECO:0000256" key="8">
    <source>
        <dbReference type="ARBA" id="ARBA00022737"/>
    </source>
</evidence>
<reference evidence="15" key="1">
    <citation type="journal article" date="2015" name="Nat. Genet.">
        <title>The pineapple genome and the evolution of CAM photosynthesis.</title>
        <authorList>
            <person name="Ming R."/>
            <person name="VanBuren R."/>
            <person name="Wai C.M."/>
            <person name="Tang H."/>
            <person name="Schatz M.C."/>
            <person name="Bowers J.E."/>
            <person name="Lyons E."/>
            <person name="Wang M.L."/>
            <person name="Chen J."/>
            <person name="Biggers E."/>
            <person name="Zhang J."/>
            <person name="Huang L."/>
            <person name="Zhang L."/>
            <person name="Miao W."/>
            <person name="Zhang J."/>
            <person name="Ye Z."/>
            <person name="Miao C."/>
            <person name="Lin Z."/>
            <person name="Wang H."/>
            <person name="Zhou H."/>
            <person name="Yim W.C."/>
            <person name="Priest H.D."/>
            <person name="Zheng C."/>
            <person name="Woodhouse M."/>
            <person name="Edger P.P."/>
            <person name="Guyot R."/>
            <person name="Guo H.B."/>
            <person name="Guo H."/>
            <person name="Zheng G."/>
            <person name="Singh R."/>
            <person name="Sharma A."/>
            <person name="Min X."/>
            <person name="Zheng Y."/>
            <person name="Lee H."/>
            <person name="Gurtowski J."/>
            <person name="Sedlazeck F.J."/>
            <person name="Harkess A."/>
            <person name="McKain M.R."/>
            <person name="Liao Z."/>
            <person name="Fang J."/>
            <person name="Liu J."/>
            <person name="Zhang X."/>
            <person name="Zhang Q."/>
            <person name="Hu W."/>
            <person name="Qin Y."/>
            <person name="Wang K."/>
            <person name="Chen L.Y."/>
            <person name="Shirley N."/>
            <person name="Lin Y.R."/>
            <person name="Liu L.Y."/>
            <person name="Hernandez A.G."/>
            <person name="Wright C.L."/>
            <person name="Bulone V."/>
            <person name="Tuskan G.A."/>
            <person name="Heath K."/>
            <person name="Zee F."/>
            <person name="Moore P.H."/>
            <person name="Sunkar R."/>
            <person name="Leebens-Mack J.H."/>
            <person name="Mockler T."/>
            <person name="Bennetzen J.L."/>
            <person name="Freeling M."/>
            <person name="Sankoff D."/>
            <person name="Paterson A.H."/>
            <person name="Zhu X."/>
            <person name="Yang X."/>
            <person name="Smith J.A."/>
            <person name="Cushman J.C."/>
            <person name="Paull R.E."/>
            <person name="Yu Q."/>
        </authorList>
    </citation>
    <scope>NUCLEOTIDE SEQUENCE [LARGE SCALE GENOMIC DNA]</scope>
    <source>
        <strain evidence="15">cv. F153</strain>
    </source>
</reference>
<keyword evidence="11" id="KW-0675">Receptor</keyword>
<evidence type="ECO:0000256" key="9">
    <source>
        <dbReference type="ARBA" id="ARBA00022989"/>
    </source>
</evidence>
<dbReference type="PANTHER" id="PTHR27000:SF803">
    <property type="entry name" value="RECEPTOR-LIKE PROTEIN 45"/>
    <property type="match status" value="1"/>
</dbReference>
<evidence type="ECO:0000256" key="5">
    <source>
        <dbReference type="ARBA" id="ARBA00022626"/>
    </source>
</evidence>
<comment type="subcellular location">
    <subcellularLocation>
        <location evidence="1">Cell membrane</location>
        <topology evidence="1">Single-pass membrane protein</topology>
    </subcellularLocation>
</comment>
<name>A0A6P5GQQ7_ANACO</name>
<keyword evidence="6 13" id="KW-0812">Transmembrane</keyword>
<evidence type="ECO:0000256" key="11">
    <source>
        <dbReference type="ARBA" id="ARBA00023170"/>
    </source>
</evidence>
<protein>
    <submittedName>
        <fullName evidence="16">Receptor-like protein 12 isoform X2</fullName>
    </submittedName>
</protein>
<evidence type="ECO:0000256" key="1">
    <source>
        <dbReference type="ARBA" id="ARBA00004162"/>
    </source>
</evidence>
<dbReference type="GeneID" id="109725453"/>
<keyword evidence="9 13" id="KW-1133">Transmembrane helix</keyword>
<dbReference type="FunFam" id="3.80.10.10:FF:000095">
    <property type="entry name" value="LRR receptor-like serine/threonine-protein kinase GSO1"/>
    <property type="match status" value="2"/>
</dbReference>
<evidence type="ECO:0000256" key="6">
    <source>
        <dbReference type="ARBA" id="ARBA00022692"/>
    </source>
</evidence>